<dbReference type="SUPFAM" id="SSF161098">
    <property type="entry name" value="MetI-like"/>
    <property type="match status" value="1"/>
</dbReference>
<gene>
    <name evidence="10" type="ORF">RXV79_07190</name>
</gene>
<sequence>MSTLASSLPAASVAPAPRQRRKPGRFAPSQWLPHALVLVGALIMLAPFYFMFVFATHTNTDILSVPPPLWFGDALFDNLNELVAQRPMFWRSVGLSLWIATASTVLNLFLCSLGGYGFSMYEFRGRDKLFAALMATMLLPAFVGMIPYVLMMKELGWLNSTRALIIPGACSAFGIFLMRQYIGSAVPRELVEAARMDGCGEFGIYWRVVLPLIGPAMGTLGLVTFIGSYNNFVGALLVMSDMEMFTAPLVLRSLQGTGQTPWGAISAGSAVTVLPLLVLFILYSRRLIEGLTAGAVKG</sequence>
<dbReference type="PANTHER" id="PTHR43744">
    <property type="entry name" value="ABC TRANSPORTER PERMEASE PROTEIN MG189-RELATED-RELATED"/>
    <property type="match status" value="1"/>
</dbReference>
<organism evidence="10 11">
    <name type="scientific">Piscinibacter gummiphilus</name>
    <dbReference type="NCBI Taxonomy" id="946333"/>
    <lineage>
        <taxon>Bacteria</taxon>
        <taxon>Pseudomonadati</taxon>
        <taxon>Pseudomonadota</taxon>
        <taxon>Betaproteobacteria</taxon>
        <taxon>Burkholderiales</taxon>
        <taxon>Sphaerotilaceae</taxon>
        <taxon>Piscinibacter</taxon>
    </lineage>
</organism>
<evidence type="ECO:0000256" key="3">
    <source>
        <dbReference type="ARBA" id="ARBA00022475"/>
    </source>
</evidence>
<comment type="subcellular location">
    <subcellularLocation>
        <location evidence="1 7">Cell membrane</location>
        <topology evidence="1 7">Multi-pass membrane protein</topology>
    </subcellularLocation>
</comment>
<keyword evidence="3" id="KW-1003">Cell membrane</keyword>
<reference evidence="10 11" key="1">
    <citation type="submission" date="2023-10" db="EMBL/GenBank/DDBJ databases">
        <title>Bacteria for the degradation of biodegradable plastic PBAT(Polybutylene adipate terephthalate).</title>
        <authorList>
            <person name="Weon H.-Y."/>
            <person name="Yeon J."/>
        </authorList>
    </citation>
    <scope>NUCLEOTIDE SEQUENCE [LARGE SCALE GENOMIC DNA]</scope>
    <source>
        <strain evidence="10 11">SBD 7-3</strain>
    </source>
</reference>
<feature type="region of interest" description="Disordered" evidence="8">
    <location>
        <begin position="1"/>
        <end position="25"/>
    </location>
</feature>
<keyword evidence="5 7" id="KW-1133">Transmembrane helix</keyword>
<dbReference type="Pfam" id="PF00528">
    <property type="entry name" value="BPD_transp_1"/>
    <property type="match status" value="1"/>
</dbReference>
<dbReference type="InterPro" id="IPR035906">
    <property type="entry name" value="MetI-like_sf"/>
</dbReference>
<dbReference type="RefSeq" id="WP_316702718.1">
    <property type="nucleotide sequence ID" value="NZ_CP136336.1"/>
</dbReference>
<dbReference type="InterPro" id="IPR000515">
    <property type="entry name" value="MetI-like"/>
</dbReference>
<evidence type="ECO:0000256" key="5">
    <source>
        <dbReference type="ARBA" id="ARBA00022989"/>
    </source>
</evidence>
<feature type="transmembrane region" description="Helical" evidence="7">
    <location>
        <begin position="31"/>
        <end position="54"/>
    </location>
</feature>
<feature type="transmembrane region" description="Helical" evidence="7">
    <location>
        <begin position="263"/>
        <end position="283"/>
    </location>
</feature>
<evidence type="ECO:0000256" key="4">
    <source>
        <dbReference type="ARBA" id="ARBA00022692"/>
    </source>
</evidence>
<feature type="transmembrane region" description="Helical" evidence="7">
    <location>
        <begin position="130"/>
        <end position="151"/>
    </location>
</feature>
<keyword evidence="6 7" id="KW-0472">Membrane</keyword>
<accession>A0ABZ0CXZ7</accession>
<feature type="domain" description="ABC transmembrane type-1" evidence="9">
    <location>
        <begin position="93"/>
        <end position="283"/>
    </location>
</feature>
<feature type="transmembrane region" description="Helical" evidence="7">
    <location>
        <begin position="163"/>
        <end position="182"/>
    </location>
</feature>
<evidence type="ECO:0000256" key="8">
    <source>
        <dbReference type="SAM" id="MobiDB-lite"/>
    </source>
</evidence>
<evidence type="ECO:0000313" key="10">
    <source>
        <dbReference type="EMBL" id="WOB09843.1"/>
    </source>
</evidence>
<dbReference type="EMBL" id="CP136336">
    <property type="protein sequence ID" value="WOB09843.1"/>
    <property type="molecule type" value="Genomic_DNA"/>
</dbReference>
<dbReference type="CDD" id="cd06261">
    <property type="entry name" value="TM_PBP2"/>
    <property type="match status" value="1"/>
</dbReference>
<keyword evidence="2 7" id="KW-0813">Transport</keyword>
<proteinExistence type="inferred from homology"/>
<dbReference type="Gene3D" id="1.10.3720.10">
    <property type="entry name" value="MetI-like"/>
    <property type="match status" value="1"/>
</dbReference>
<comment type="similarity">
    <text evidence="7">Belongs to the binding-protein-dependent transport system permease family.</text>
</comment>
<name>A0ABZ0CXZ7_9BURK</name>
<evidence type="ECO:0000313" key="11">
    <source>
        <dbReference type="Proteomes" id="UP001303946"/>
    </source>
</evidence>
<evidence type="ECO:0000256" key="7">
    <source>
        <dbReference type="RuleBase" id="RU363032"/>
    </source>
</evidence>
<keyword evidence="4 7" id="KW-0812">Transmembrane</keyword>
<keyword evidence="11" id="KW-1185">Reference proteome</keyword>
<feature type="transmembrane region" description="Helical" evidence="7">
    <location>
        <begin position="95"/>
        <end position="118"/>
    </location>
</feature>
<evidence type="ECO:0000256" key="2">
    <source>
        <dbReference type="ARBA" id="ARBA00022448"/>
    </source>
</evidence>
<evidence type="ECO:0000256" key="1">
    <source>
        <dbReference type="ARBA" id="ARBA00004651"/>
    </source>
</evidence>
<dbReference type="PANTHER" id="PTHR43744:SF12">
    <property type="entry name" value="ABC TRANSPORTER PERMEASE PROTEIN MG189-RELATED"/>
    <property type="match status" value="1"/>
</dbReference>
<evidence type="ECO:0000256" key="6">
    <source>
        <dbReference type="ARBA" id="ARBA00023136"/>
    </source>
</evidence>
<evidence type="ECO:0000259" key="9">
    <source>
        <dbReference type="PROSITE" id="PS50928"/>
    </source>
</evidence>
<dbReference type="Proteomes" id="UP001303946">
    <property type="component" value="Chromosome"/>
</dbReference>
<protein>
    <submittedName>
        <fullName evidence="10">Carbohydrate ABC transporter permease</fullName>
    </submittedName>
</protein>
<feature type="transmembrane region" description="Helical" evidence="7">
    <location>
        <begin position="202"/>
        <end position="225"/>
    </location>
</feature>
<feature type="compositionally biased region" description="Low complexity" evidence="8">
    <location>
        <begin position="1"/>
        <end position="17"/>
    </location>
</feature>
<dbReference type="PROSITE" id="PS50928">
    <property type="entry name" value="ABC_TM1"/>
    <property type="match status" value="1"/>
</dbReference>